<evidence type="ECO:0000313" key="4">
    <source>
        <dbReference type="Proteomes" id="UP001172756"/>
    </source>
</evidence>
<evidence type="ECO:0000313" key="3">
    <source>
        <dbReference type="EMBL" id="MDN4481919.1"/>
    </source>
</evidence>
<evidence type="ECO:0000259" key="2">
    <source>
        <dbReference type="PROSITE" id="PS50271"/>
    </source>
</evidence>
<accession>A0AB35MDT2</accession>
<dbReference type="GO" id="GO:0008270">
    <property type="term" value="F:zinc ion binding"/>
    <property type="evidence" value="ECO:0007669"/>
    <property type="project" value="InterPro"/>
</dbReference>
<sequence>MVTDPDKAFNTQVPPTGPGCVECERTGSWWWHLRRCAACGHVGCCDQSLNTHARKHAEATGHPVIQSYEPGEDWFWDYVEAVFVDGPHLAGPTSHPAGQTAPGPADRLPGNWREILANR</sequence>
<dbReference type="EMBL" id="JAUHQB010000001">
    <property type="protein sequence ID" value="MDN4481919.1"/>
    <property type="molecule type" value="Genomic_DNA"/>
</dbReference>
<dbReference type="Gene3D" id="3.30.40.10">
    <property type="entry name" value="Zinc/RING finger domain, C3HC4 (zinc finger)"/>
    <property type="match status" value="1"/>
</dbReference>
<dbReference type="InterPro" id="IPR013083">
    <property type="entry name" value="Znf_RING/FYVE/PHD"/>
</dbReference>
<dbReference type="PROSITE" id="PS50271">
    <property type="entry name" value="ZF_UBP"/>
    <property type="match status" value="1"/>
</dbReference>
<dbReference type="RefSeq" id="WP_301159642.1">
    <property type="nucleotide sequence ID" value="NZ_JAUHQB010000001.1"/>
</dbReference>
<feature type="region of interest" description="Disordered" evidence="1">
    <location>
        <begin position="90"/>
        <end position="110"/>
    </location>
</feature>
<feature type="domain" description="UBP-type" evidence="2">
    <location>
        <begin position="1"/>
        <end position="100"/>
    </location>
</feature>
<protein>
    <submittedName>
        <fullName evidence="3">UBP-type zinc finger domain-containing protein</fullName>
    </submittedName>
</protein>
<proteinExistence type="predicted"/>
<name>A0AB35MDT2_9MICO</name>
<dbReference type="AlphaFoldDB" id="A0AB35MDT2"/>
<comment type="caution">
    <text evidence="3">The sequence shown here is derived from an EMBL/GenBank/DDBJ whole genome shotgun (WGS) entry which is preliminary data.</text>
</comment>
<dbReference type="SUPFAM" id="SSF57850">
    <property type="entry name" value="RING/U-box"/>
    <property type="match status" value="1"/>
</dbReference>
<dbReference type="Proteomes" id="UP001172756">
    <property type="component" value="Unassembled WGS sequence"/>
</dbReference>
<gene>
    <name evidence="3" type="ORF">QQ002_00005</name>
</gene>
<organism evidence="3 4">
    <name type="scientific">Demequina lignilytica</name>
    <dbReference type="NCBI Taxonomy" id="3051663"/>
    <lineage>
        <taxon>Bacteria</taxon>
        <taxon>Bacillati</taxon>
        <taxon>Actinomycetota</taxon>
        <taxon>Actinomycetes</taxon>
        <taxon>Micrococcales</taxon>
        <taxon>Demequinaceae</taxon>
        <taxon>Demequina</taxon>
    </lineage>
</organism>
<reference evidence="3 4" key="1">
    <citation type="submission" date="2023-06" db="EMBL/GenBank/DDBJ databases">
        <title>SYSU T0a273.</title>
        <authorList>
            <person name="Gao L."/>
            <person name="Fang B.-Z."/>
            <person name="Li W.-J."/>
        </authorList>
    </citation>
    <scope>NUCLEOTIDE SEQUENCE [LARGE SCALE GENOMIC DNA]</scope>
    <source>
        <strain evidence="3 4">SYSU T0a273</strain>
    </source>
</reference>
<dbReference type="Pfam" id="PF02148">
    <property type="entry name" value="zf-UBP"/>
    <property type="match status" value="1"/>
</dbReference>
<dbReference type="InterPro" id="IPR001607">
    <property type="entry name" value="Znf_UBP"/>
</dbReference>
<evidence type="ECO:0000256" key="1">
    <source>
        <dbReference type="SAM" id="MobiDB-lite"/>
    </source>
</evidence>